<keyword evidence="2" id="KW-0479">Metal-binding</keyword>
<dbReference type="PROSITE" id="PS50089">
    <property type="entry name" value="ZF_RING_2"/>
    <property type="match status" value="1"/>
</dbReference>
<dbReference type="PANTHER" id="PTHR22635:SF0">
    <property type="entry name" value="RING FINGER PROTEIN 207"/>
    <property type="match status" value="1"/>
</dbReference>
<dbReference type="SMART" id="SM00184">
    <property type="entry name" value="RING"/>
    <property type="match status" value="1"/>
</dbReference>
<dbReference type="Pfam" id="PF00097">
    <property type="entry name" value="zf-C3HC4"/>
    <property type="match status" value="1"/>
</dbReference>
<dbReference type="InterPro" id="IPR039320">
    <property type="entry name" value="RNF207"/>
</dbReference>
<dbReference type="CDD" id="cd19814">
    <property type="entry name" value="Bbox1_RNF207-like"/>
    <property type="match status" value="1"/>
</dbReference>
<dbReference type="PROSITE" id="PS00518">
    <property type="entry name" value="ZF_RING_1"/>
    <property type="match status" value="1"/>
</dbReference>
<sequence length="612" mass="69561">MKMSGDIFQPLDSFDDLDVSKWNPLLCYLCNEKYDDPCILGCYHSFCCRCVRGRAKDGKINCPLCGSETTIKEGMGSPPADQLMKFLVESSIEEKEKCANCDNETEQMFFCNTCSQPLCSTCRDDTHKAKMFARHEIVVLSKRTKEIHRECCKESRSYCVDLETAYNQGCKKLDHSLQAIRELQHSVRDALLLLRALLEEIKQNADVEKKAIIDLYDSMQNKIAEKKTELLYEVDSQYDGKEKLFKAQLLTLSTLLPTLHMHLVTSAAFSSSANKYEFLDLVYILMERLKSIIHLQHPLHPPHGSQIYTDYKSQFATCLEPLLFPHRNTSALPTIATTSPLTLVTNTQARLEQTVSTSVNGHLTAAPGGMALSFNGNGRRFLNRSMSIVKSSDIKSTFTDHCTDFDSCHKEITSAVDKLKNNVQELQRDLTLRRCLARKSTVSDLISSISKMEDNIDLHYSKVEQKKPLLEKHWEESLQRIATEQEIYQAQLHDVLRLKQETGYLKTIVNKLSSFVKSIAAVTERIAPKLSLCDKECEHESTMHALFEQINTMQPDSQQRVDAIRTAQEERETTMTANKTNLMDEELIKTKGLLKAPSARVLSRRDSNKAPF</sequence>
<dbReference type="InterPro" id="IPR001841">
    <property type="entry name" value="Znf_RING"/>
</dbReference>
<dbReference type="Gene3D" id="3.30.40.10">
    <property type="entry name" value="Zinc/RING finger domain, C3HC4 (zinc finger)"/>
    <property type="match status" value="1"/>
</dbReference>
<evidence type="ECO:0000259" key="6">
    <source>
        <dbReference type="PROSITE" id="PS50089"/>
    </source>
</evidence>
<dbReference type="PANTHER" id="PTHR22635">
    <property type="entry name" value="RING FINGER PROTEIN 207"/>
    <property type="match status" value="1"/>
</dbReference>
<dbReference type="SUPFAM" id="SSF57850">
    <property type="entry name" value="RING/U-box"/>
    <property type="match status" value="1"/>
</dbReference>
<dbReference type="EMBL" id="JARBDR010000141">
    <property type="protein sequence ID" value="KAJ8320853.1"/>
    <property type="molecule type" value="Genomic_DNA"/>
</dbReference>
<dbReference type="Pfam" id="PF03915">
    <property type="entry name" value="AIP3"/>
    <property type="match status" value="1"/>
</dbReference>
<evidence type="ECO:0000259" key="7">
    <source>
        <dbReference type="PROSITE" id="PS50119"/>
    </source>
</evidence>
<comment type="caution">
    <text evidence="8">The sequence shown here is derived from an EMBL/GenBank/DDBJ whole genome shotgun (WGS) entry which is preliminary data.</text>
</comment>
<protein>
    <recommendedName>
        <fullName evidence="1">RING finger protein 207</fullName>
    </recommendedName>
</protein>
<keyword evidence="3 5" id="KW-0863">Zinc-finger</keyword>
<dbReference type="Proteomes" id="UP001217089">
    <property type="component" value="Unassembled WGS sequence"/>
</dbReference>
<dbReference type="InterPro" id="IPR018957">
    <property type="entry name" value="Znf_C3HC4_RING-type"/>
</dbReference>
<evidence type="ECO:0000256" key="5">
    <source>
        <dbReference type="PROSITE-ProRule" id="PRU00024"/>
    </source>
</evidence>
<dbReference type="Pfam" id="PF00643">
    <property type="entry name" value="zf-B_box"/>
    <property type="match status" value="1"/>
</dbReference>
<evidence type="ECO:0000313" key="8">
    <source>
        <dbReference type="EMBL" id="KAJ8320853.1"/>
    </source>
</evidence>
<evidence type="ECO:0000256" key="2">
    <source>
        <dbReference type="ARBA" id="ARBA00022723"/>
    </source>
</evidence>
<dbReference type="PROSITE" id="PS50119">
    <property type="entry name" value="ZF_BBOX"/>
    <property type="match status" value="1"/>
</dbReference>
<proteinExistence type="predicted"/>
<evidence type="ECO:0000256" key="3">
    <source>
        <dbReference type="ARBA" id="ARBA00022771"/>
    </source>
</evidence>
<dbReference type="InterPro" id="IPR000315">
    <property type="entry name" value="Znf_B-box"/>
</dbReference>
<dbReference type="Gene3D" id="1.20.58.1540">
    <property type="entry name" value="Actin interacting protein 3, C-terminal domain"/>
    <property type="match status" value="1"/>
</dbReference>
<feature type="domain" description="B box-type" evidence="7">
    <location>
        <begin position="93"/>
        <end position="140"/>
    </location>
</feature>
<keyword evidence="4" id="KW-0862">Zinc</keyword>
<dbReference type="InterPro" id="IPR022782">
    <property type="entry name" value="AIP3-like_C"/>
</dbReference>
<evidence type="ECO:0000313" key="9">
    <source>
        <dbReference type="Proteomes" id="UP001217089"/>
    </source>
</evidence>
<keyword evidence="9" id="KW-1185">Reference proteome</keyword>
<organism evidence="8 9">
    <name type="scientific">Tegillarca granosa</name>
    <name type="common">Malaysian cockle</name>
    <name type="synonym">Anadara granosa</name>
    <dbReference type="NCBI Taxonomy" id="220873"/>
    <lineage>
        <taxon>Eukaryota</taxon>
        <taxon>Metazoa</taxon>
        <taxon>Spiralia</taxon>
        <taxon>Lophotrochozoa</taxon>
        <taxon>Mollusca</taxon>
        <taxon>Bivalvia</taxon>
        <taxon>Autobranchia</taxon>
        <taxon>Pteriomorphia</taxon>
        <taxon>Arcoida</taxon>
        <taxon>Arcoidea</taxon>
        <taxon>Arcidae</taxon>
        <taxon>Tegillarca</taxon>
    </lineage>
</organism>
<accession>A0ABQ9FUA9</accession>
<evidence type="ECO:0000256" key="1">
    <source>
        <dbReference type="ARBA" id="ARBA00021526"/>
    </source>
</evidence>
<feature type="domain" description="RING-type" evidence="6">
    <location>
        <begin position="27"/>
        <end position="65"/>
    </location>
</feature>
<evidence type="ECO:0000256" key="4">
    <source>
        <dbReference type="ARBA" id="ARBA00022833"/>
    </source>
</evidence>
<dbReference type="InterPro" id="IPR017907">
    <property type="entry name" value="Znf_RING_CS"/>
</dbReference>
<dbReference type="SMART" id="SM00336">
    <property type="entry name" value="BBOX"/>
    <property type="match status" value="1"/>
</dbReference>
<reference evidence="8 9" key="1">
    <citation type="submission" date="2022-12" db="EMBL/GenBank/DDBJ databases">
        <title>Chromosome-level genome of Tegillarca granosa.</title>
        <authorList>
            <person name="Kim J."/>
        </authorList>
    </citation>
    <scope>NUCLEOTIDE SEQUENCE [LARGE SCALE GENOMIC DNA]</scope>
    <source>
        <strain evidence="8">Teg-2019</strain>
        <tissue evidence="8">Adductor muscle</tissue>
    </source>
</reference>
<gene>
    <name evidence="8" type="ORF">KUTeg_002440</name>
</gene>
<name>A0ABQ9FUA9_TEGGR</name>
<dbReference type="InterPro" id="IPR013083">
    <property type="entry name" value="Znf_RING/FYVE/PHD"/>
</dbReference>